<dbReference type="RefSeq" id="WP_188773506.1">
    <property type="nucleotide sequence ID" value="NZ_BMMB01000001.1"/>
</dbReference>
<keyword evidence="3" id="KW-1185">Reference proteome</keyword>
<reference evidence="2 3" key="1">
    <citation type="submission" date="2023-07" db="EMBL/GenBank/DDBJ databases">
        <title>Genomic Encyclopedia of Type Strains, Phase IV (KMG-IV): sequencing the most valuable type-strain genomes for metagenomic binning, comparative biology and taxonomic classification.</title>
        <authorList>
            <person name="Goeker M."/>
        </authorList>
    </citation>
    <scope>NUCLEOTIDE SEQUENCE [LARGE SCALE GENOMIC DNA]</scope>
    <source>
        <strain evidence="2 3">DSM 22170</strain>
    </source>
</reference>
<dbReference type="Proteomes" id="UP001185028">
    <property type="component" value="Unassembled WGS sequence"/>
</dbReference>
<comment type="caution">
    <text evidence="2">The sequence shown here is derived from an EMBL/GenBank/DDBJ whole genome shotgun (WGS) entry which is preliminary data.</text>
</comment>
<accession>A0ABU1J0S0</accession>
<keyword evidence="1" id="KW-0732">Signal</keyword>
<evidence type="ECO:0000256" key="1">
    <source>
        <dbReference type="SAM" id="SignalP"/>
    </source>
</evidence>
<feature type="signal peptide" evidence="1">
    <location>
        <begin position="1"/>
        <end position="27"/>
    </location>
</feature>
<name>A0ABU1J0S0_9BACL</name>
<organism evidence="2 3">
    <name type="scientific">Paenibacillus hunanensis</name>
    <dbReference type="NCBI Taxonomy" id="539262"/>
    <lineage>
        <taxon>Bacteria</taxon>
        <taxon>Bacillati</taxon>
        <taxon>Bacillota</taxon>
        <taxon>Bacilli</taxon>
        <taxon>Bacillales</taxon>
        <taxon>Paenibacillaceae</taxon>
        <taxon>Paenibacillus</taxon>
    </lineage>
</organism>
<evidence type="ECO:0000313" key="2">
    <source>
        <dbReference type="EMBL" id="MDR6245102.1"/>
    </source>
</evidence>
<protein>
    <submittedName>
        <fullName evidence="2">Uncharacterized protein</fullName>
    </submittedName>
</protein>
<proteinExistence type="predicted"/>
<dbReference type="EMBL" id="JAVDQH010000011">
    <property type="protein sequence ID" value="MDR6245102.1"/>
    <property type="molecule type" value="Genomic_DNA"/>
</dbReference>
<gene>
    <name evidence="2" type="ORF">JOC58_003000</name>
</gene>
<sequence length="139" mass="14741">MMKKQKLLLIPALSLAASLTLAPVGFASDLSNISNASNSATANQSVTAAFAASPTYKVGTSSESLFLHGEFEITITPKKYATFNVKIYDSVGRQVSSMVYSGSSPKTLLKSDENLTGPHKIAVTSNLPSEDTGTFQVKY</sequence>
<evidence type="ECO:0000313" key="3">
    <source>
        <dbReference type="Proteomes" id="UP001185028"/>
    </source>
</evidence>
<feature type="chain" id="PRO_5047139680" evidence="1">
    <location>
        <begin position="28"/>
        <end position="139"/>
    </location>
</feature>